<accession>A0AAV7PYS2</accession>
<evidence type="ECO:0000313" key="3">
    <source>
        <dbReference type="Proteomes" id="UP001066276"/>
    </source>
</evidence>
<name>A0AAV7PYS2_PLEWA</name>
<keyword evidence="1" id="KW-1133">Transmembrane helix</keyword>
<gene>
    <name evidence="2" type="ORF">NDU88_009351</name>
</gene>
<dbReference type="Proteomes" id="UP001066276">
    <property type="component" value="Chromosome 7"/>
</dbReference>
<keyword evidence="1" id="KW-0472">Membrane</keyword>
<protein>
    <submittedName>
        <fullName evidence="2">Uncharacterized protein</fullName>
    </submittedName>
</protein>
<organism evidence="2 3">
    <name type="scientific">Pleurodeles waltl</name>
    <name type="common">Iberian ribbed newt</name>
    <dbReference type="NCBI Taxonomy" id="8319"/>
    <lineage>
        <taxon>Eukaryota</taxon>
        <taxon>Metazoa</taxon>
        <taxon>Chordata</taxon>
        <taxon>Craniata</taxon>
        <taxon>Vertebrata</taxon>
        <taxon>Euteleostomi</taxon>
        <taxon>Amphibia</taxon>
        <taxon>Batrachia</taxon>
        <taxon>Caudata</taxon>
        <taxon>Salamandroidea</taxon>
        <taxon>Salamandridae</taxon>
        <taxon>Pleurodelinae</taxon>
        <taxon>Pleurodeles</taxon>
    </lineage>
</organism>
<keyword evidence="1" id="KW-0812">Transmembrane</keyword>
<dbReference type="EMBL" id="JANPWB010000011">
    <property type="protein sequence ID" value="KAJ1131008.1"/>
    <property type="molecule type" value="Genomic_DNA"/>
</dbReference>
<feature type="transmembrane region" description="Helical" evidence="1">
    <location>
        <begin position="20"/>
        <end position="37"/>
    </location>
</feature>
<evidence type="ECO:0000256" key="1">
    <source>
        <dbReference type="SAM" id="Phobius"/>
    </source>
</evidence>
<dbReference type="AlphaFoldDB" id="A0AAV7PYS2"/>
<comment type="caution">
    <text evidence="2">The sequence shown here is derived from an EMBL/GenBank/DDBJ whole genome shotgun (WGS) entry which is preliminary data.</text>
</comment>
<reference evidence="2" key="1">
    <citation type="journal article" date="2022" name="bioRxiv">
        <title>Sequencing and chromosome-scale assembly of the giantPleurodeles waltlgenome.</title>
        <authorList>
            <person name="Brown T."/>
            <person name="Elewa A."/>
            <person name="Iarovenko S."/>
            <person name="Subramanian E."/>
            <person name="Araus A.J."/>
            <person name="Petzold A."/>
            <person name="Susuki M."/>
            <person name="Suzuki K.-i.T."/>
            <person name="Hayashi T."/>
            <person name="Toyoda A."/>
            <person name="Oliveira C."/>
            <person name="Osipova E."/>
            <person name="Leigh N.D."/>
            <person name="Simon A."/>
            <person name="Yun M.H."/>
        </authorList>
    </citation>
    <scope>NUCLEOTIDE SEQUENCE</scope>
    <source>
        <strain evidence="2">20211129_DDA</strain>
        <tissue evidence="2">Liver</tissue>
    </source>
</reference>
<keyword evidence="3" id="KW-1185">Reference proteome</keyword>
<evidence type="ECO:0000313" key="2">
    <source>
        <dbReference type="EMBL" id="KAJ1131008.1"/>
    </source>
</evidence>
<sequence>MVKSCLDPDAPGGWGSRVPGFGGHLAVMGVFGTRFWARTALRQRRRSRGLAGIRWSDVGCAGVLWAAWP</sequence>
<proteinExistence type="predicted"/>